<dbReference type="Gene3D" id="1.10.287.470">
    <property type="entry name" value="Helix hairpin bin"/>
    <property type="match status" value="1"/>
</dbReference>
<dbReference type="Pfam" id="PF25876">
    <property type="entry name" value="HH_MFP_RND"/>
    <property type="match status" value="1"/>
</dbReference>
<comment type="caution">
    <text evidence="9">The sequence shown here is derived from an EMBL/GenBank/DDBJ whole genome shotgun (WGS) entry which is preliminary data.</text>
</comment>
<feature type="domain" description="Multidrug resistance protein MdtA-like barrel-sandwich hybrid" evidence="6">
    <location>
        <begin position="89"/>
        <end position="222"/>
    </location>
</feature>
<dbReference type="Gene3D" id="2.40.420.20">
    <property type="match status" value="1"/>
</dbReference>
<evidence type="ECO:0000313" key="10">
    <source>
        <dbReference type="Proteomes" id="UP001589798"/>
    </source>
</evidence>
<evidence type="ECO:0000259" key="6">
    <source>
        <dbReference type="Pfam" id="PF25917"/>
    </source>
</evidence>
<comment type="subcellular location">
    <subcellularLocation>
        <location evidence="1">Cell envelope</location>
    </subcellularLocation>
</comment>
<name>A0ABV6CV46_9SPHN</name>
<dbReference type="Gene3D" id="2.40.30.170">
    <property type="match status" value="1"/>
</dbReference>
<gene>
    <name evidence="9" type="ORF">ACFFJC_10040</name>
</gene>
<dbReference type="SUPFAM" id="SSF111369">
    <property type="entry name" value="HlyD-like secretion proteins"/>
    <property type="match status" value="1"/>
</dbReference>
<dbReference type="RefSeq" id="WP_379487370.1">
    <property type="nucleotide sequence ID" value="NZ_JBHLWK010000012.1"/>
</dbReference>
<comment type="similarity">
    <text evidence="2">Belongs to the membrane fusion protein (MFP) (TC 8.A.1) family.</text>
</comment>
<dbReference type="InterPro" id="IPR058792">
    <property type="entry name" value="Beta-barrel_RND_2"/>
</dbReference>
<evidence type="ECO:0000256" key="4">
    <source>
        <dbReference type="SAM" id="Phobius"/>
    </source>
</evidence>
<keyword evidence="4" id="KW-1133">Transmembrane helix</keyword>
<accession>A0ABV6CV46</accession>
<protein>
    <submittedName>
        <fullName evidence="9">Efflux RND transporter periplasmic adaptor subunit</fullName>
    </submittedName>
</protein>
<evidence type="ECO:0000259" key="8">
    <source>
        <dbReference type="Pfam" id="PF25967"/>
    </source>
</evidence>
<dbReference type="Pfam" id="PF25954">
    <property type="entry name" value="Beta-barrel_RND_2"/>
    <property type="match status" value="1"/>
</dbReference>
<evidence type="ECO:0000259" key="7">
    <source>
        <dbReference type="Pfam" id="PF25954"/>
    </source>
</evidence>
<keyword evidence="4" id="KW-0472">Membrane</keyword>
<dbReference type="InterPro" id="IPR058627">
    <property type="entry name" value="MdtA-like_C"/>
</dbReference>
<feature type="domain" description="Multidrug resistance protein MdtA-like alpha-helical hairpin" evidence="5">
    <location>
        <begin position="129"/>
        <end position="190"/>
    </location>
</feature>
<evidence type="ECO:0000256" key="3">
    <source>
        <dbReference type="SAM" id="MobiDB-lite"/>
    </source>
</evidence>
<feature type="transmembrane region" description="Helical" evidence="4">
    <location>
        <begin position="31"/>
        <end position="49"/>
    </location>
</feature>
<organism evidence="9 10">
    <name type="scientific">Novosphingobium soli</name>
    <dbReference type="NCBI Taxonomy" id="574956"/>
    <lineage>
        <taxon>Bacteria</taxon>
        <taxon>Pseudomonadati</taxon>
        <taxon>Pseudomonadota</taxon>
        <taxon>Alphaproteobacteria</taxon>
        <taxon>Sphingomonadales</taxon>
        <taxon>Sphingomonadaceae</taxon>
        <taxon>Novosphingobium</taxon>
    </lineage>
</organism>
<dbReference type="Pfam" id="PF25917">
    <property type="entry name" value="BSH_RND"/>
    <property type="match status" value="1"/>
</dbReference>
<dbReference type="InterPro" id="IPR058625">
    <property type="entry name" value="MdtA-like_BSH"/>
</dbReference>
<dbReference type="InterPro" id="IPR006143">
    <property type="entry name" value="RND_pump_MFP"/>
</dbReference>
<dbReference type="EMBL" id="JBHLWK010000012">
    <property type="protein sequence ID" value="MFC0204612.1"/>
    <property type="molecule type" value="Genomic_DNA"/>
</dbReference>
<dbReference type="NCBIfam" id="TIGR01730">
    <property type="entry name" value="RND_mfp"/>
    <property type="match status" value="1"/>
</dbReference>
<dbReference type="Pfam" id="PF25967">
    <property type="entry name" value="RND-MFP_C"/>
    <property type="match status" value="1"/>
</dbReference>
<sequence length="423" mass="44758">MNLATTLEIPSDYAPGRAGARRSPGPRRLQVAIGALTLAAVAGLAWTLLGRHEAAAALPPPATVETARPLLRDVTEWDDYVGRFAPSKTVEVRPRVSGAITQILFRDGDYVRAGQPLFVVDPRPYRAALAEAEAEAASASATLALARSDYARVAGLSGDEAMAASEVDQRRSRVRAAEAALAAARARVRARSLDVEFATVRAPISGRVSDRRVDAGNLVSGDSGANATLLTTINAVSPIYFTFDASESLFLKAQRDRAEHRDGTQIEVRLQDEADYRWKGRLDFTDNGLDPRSGTIRIRASLDNADGFLTPGMFGNMRLANGGTVKALLVPDAAVRSDQTRKVVMVVGQDGTVASRPVVTGPLVGNLRVVRSGLRPEEAVVISNYQAAIPGAHVQAKAGRIAPDKAAAAPAPAQQSASQATLD</sequence>
<feature type="domain" description="CusB-like beta-barrel" evidence="7">
    <location>
        <begin position="256"/>
        <end position="321"/>
    </location>
</feature>
<feature type="domain" description="Multidrug resistance protein MdtA-like C-terminal permuted SH3" evidence="8">
    <location>
        <begin position="327"/>
        <end position="386"/>
    </location>
</feature>
<dbReference type="PANTHER" id="PTHR30158:SF10">
    <property type="entry name" value="CATION EFFLUX PUMP"/>
    <property type="match status" value="1"/>
</dbReference>
<evidence type="ECO:0000259" key="5">
    <source>
        <dbReference type="Pfam" id="PF25876"/>
    </source>
</evidence>
<dbReference type="PANTHER" id="PTHR30158">
    <property type="entry name" value="ACRA/E-RELATED COMPONENT OF DRUG EFFLUX TRANSPORTER"/>
    <property type="match status" value="1"/>
</dbReference>
<dbReference type="Gene3D" id="2.40.50.100">
    <property type="match status" value="1"/>
</dbReference>
<keyword evidence="10" id="KW-1185">Reference proteome</keyword>
<proteinExistence type="inferred from homology"/>
<dbReference type="Proteomes" id="UP001589798">
    <property type="component" value="Unassembled WGS sequence"/>
</dbReference>
<dbReference type="InterPro" id="IPR058624">
    <property type="entry name" value="MdtA-like_HH"/>
</dbReference>
<keyword evidence="4" id="KW-0812">Transmembrane</keyword>
<evidence type="ECO:0000313" key="9">
    <source>
        <dbReference type="EMBL" id="MFC0204612.1"/>
    </source>
</evidence>
<reference evidence="9 10" key="1">
    <citation type="submission" date="2024-09" db="EMBL/GenBank/DDBJ databases">
        <authorList>
            <person name="Sun Q."/>
            <person name="Mori K."/>
        </authorList>
    </citation>
    <scope>NUCLEOTIDE SEQUENCE [LARGE SCALE GENOMIC DNA]</scope>
    <source>
        <strain evidence="9 10">CCM 7706</strain>
    </source>
</reference>
<evidence type="ECO:0000256" key="2">
    <source>
        <dbReference type="ARBA" id="ARBA00009477"/>
    </source>
</evidence>
<feature type="compositionally biased region" description="Low complexity" evidence="3">
    <location>
        <begin position="406"/>
        <end position="423"/>
    </location>
</feature>
<feature type="region of interest" description="Disordered" evidence="3">
    <location>
        <begin position="403"/>
        <end position="423"/>
    </location>
</feature>
<evidence type="ECO:0000256" key="1">
    <source>
        <dbReference type="ARBA" id="ARBA00004196"/>
    </source>
</evidence>